<dbReference type="Proteomes" id="UP000799302">
    <property type="component" value="Unassembled WGS sequence"/>
</dbReference>
<feature type="region of interest" description="Disordered" evidence="1">
    <location>
        <begin position="273"/>
        <end position="304"/>
    </location>
</feature>
<feature type="compositionally biased region" description="Polar residues" evidence="1">
    <location>
        <begin position="275"/>
        <end position="285"/>
    </location>
</feature>
<feature type="compositionally biased region" description="Low complexity" evidence="1">
    <location>
        <begin position="418"/>
        <end position="430"/>
    </location>
</feature>
<accession>A0A6A6TVL3</accession>
<reference evidence="2" key="1">
    <citation type="journal article" date="2020" name="Stud. Mycol.">
        <title>101 Dothideomycetes genomes: a test case for predicting lifestyles and emergence of pathogens.</title>
        <authorList>
            <person name="Haridas S."/>
            <person name="Albert R."/>
            <person name="Binder M."/>
            <person name="Bloem J."/>
            <person name="Labutti K."/>
            <person name="Salamov A."/>
            <person name="Andreopoulos B."/>
            <person name="Baker S."/>
            <person name="Barry K."/>
            <person name="Bills G."/>
            <person name="Bluhm B."/>
            <person name="Cannon C."/>
            <person name="Castanera R."/>
            <person name="Culley D."/>
            <person name="Daum C."/>
            <person name="Ezra D."/>
            <person name="Gonzalez J."/>
            <person name="Henrissat B."/>
            <person name="Kuo A."/>
            <person name="Liang C."/>
            <person name="Lipzen A."/>
            <person name="Lutzoni F."/>
            <person name="Magnuson J."/>
            <person name="Mondo S."/>
            <person name="Nolan M."/>
            <person name="Ohm R."/>
            <person name="Pangilinan J."/>
            <person name="Park H.-J."/>
            <person name="Ramirez L."/>
            <person name="Alfaro M."/>
            <person name="Sun H."/>
            <person name="Tritt A."/>
            <person name="Yoshinaga Y."/>
            <person name="Zwiers L.-H."/>
            <person name="Turgeon B."/>
            <person name="Goodwin S."/>
            <person name="Spatafora J."/>
            <person name="Crous P."/>
            <person name="Grigoriev I."/>
        </authorList>
    </citation>
    <scope>NUCLEOTIDE SEQUENCE</scope>
    <source>
        <strain evidence="2">CBS 115976</strain>
    </source>
</reference>
<evidence type="ECO:0000313" key="3">
    <source>
        <dbReference type="Proteomes" id="UP000799302"/>
    </source>
</evidence>
<dbReference type="OrthoDB" id="5404651at2759"/>
<feature type="compositionally biased region" description="Polar residues" evidence="1">
    <location>
        <begin position="345"/>
        <end position="363"/>
    </location>
</feature>
<dbReference type="EMBL" id="MU004244">
    <property type="protein sequence ID" value="KAF2663832.1"/>
    <property type="molecule type" value="Genomic_DNA"/>
</dbReference>
<evidence type="ECO:0000256" key="1">
    <source>
        <dbReference type="SAM" id="MobiDB-lite"/>
    </source>
</evidence>
<proteinExistence type="predicted"/>
<feature type="compositionally biased region" description="Polar residues" evidence="1">
    <location>
        <begin position="1"/>
        <end position="29"/>
    </location>
</feature>
<keyword evidence="3" id="KW-1185">Reference proteome</keyword>
<feature type="compositionally biased region" description="Polar residues" evidence="1">
    <location>
        <begin position="76"/>
        <end position="85"/>
    </location>
</feature>
<gene>
    <name evidence="2" type="ORF">BT63DRAFT_112839</name>
</gene>
<protein>
    <submittedName>
        <fullName evidence="2">Uncharacterized protein</fullName>
    </submittedName>
</protein>
<sequence>MASSSQSTQPDPFASSQLSQDTLPDSQNVEIEIDPSHIQVPRSRGTTPQSSQVNRLKFASPASAPTSSITPPPSTQQHHNQSIARTPSPLGLLNSPPPTTARDVSTSNLPTANEIPSHDQIANASVDDLRSMLSDLSISLREARTASAHYKLQYNMLVIDSNKAKNEMHVELAMLQRELEVLQAAEDRRQAAAVAPRQSIEASSLATIHDLTRQTNILTSENEDLRTLLSQERRTVEQRDLRIVSLEEQNVGLRHRIRQNREHLNGMLENVFDRSPTSAMNTPSRHSYYGTPRRAPVSTPAPRQVERRDNLAFDALLLADKVLSQETATAPSTPKNQGRRHVRNTHSLSSLPSTPNRRTQPGTLRTPLHLSAILEPEVPASAPHFPISTSSRRRRASSDSTITATSVEDELDQHTETHAGASQSHASQSQYEELIPESSASQAATSMLRSTPKKAKKSTQTKLTGKVTKATAPLLSTGGYPVSPEKRRMASGIPGAEIERRAGNEGSPKKRRMDHVGLGIGI</sequence>
<feature type="compositionally biased region" description="Polar residues" evidence="1">
    <location>
        <begin position="438"/>
        <end position="449"/>
    </location>
</feature>
<feature type="region of interest" description="Disordered" evidence="1">
    <location>
        <begin position="325"/>
        <end position="522"/>
    </location>
</feature>
<feature type="compositionally biased region" description="Polar residues" evidence="1">
    <location>
        <begin position="325"/>
        <end position="336"/>
    </location>
</feature>
<feature type="compositionally biased region" description="Polar residues" evidence="1">
    <location>
        <begin position="44"/>
        <end position="54"/>
    </location>
</feature>
<feature type="compositionally biased region" description="Polar residues" evidence="1">
    <location>
        <begin position="102"/>
        <end position="111"/>
    </location>
</feature>
<feature type="compositionally biased region" description="Low complexity" evidence="1">
    <location>
        <begin position="59"/>
        <end position="69"/>
    </location>
</feature>
<dbReference type="AlphaFoldDB" id="A0A6A6TVL3"/>
<name>A0A6A6TVL3_9PEZI</name>
<organism evidence="2 3">
    <name type="scientific">Microthyrium microscopicum</name>
    <dbReference type="NCBI Taxonomy" id="703497"/>
    <lineage>
        <taxon>Eukaryota</taxon>
        <taxon>Fungi</taxon>
        <taxon>Dikarya</taxon>
        <taxon>Ascomycota</taxon>
        <taxon>Pezizomycotina</taxon>
        <taxon>Dothideomycetes</taxon>
        <taxon>Dothideomycetes incertae sedis</taxon>
        <taxon>Microthyriales</taxon>
        <taxon>Microthyriaceae</taxon>
        <taxon>Microthyrium</taxon>
    </lineage>
</organism>
<evidence type="ECO:0000313" key="2">
    <source>
        <dbReference type="EMBL" id="KAF2663832.1"/>
    </source>
</evidence>
<feature type="region of interest" description="Disordered" evidence="1">
    <location>
        <begin position="1"/>
        <end position="117"/>
    </location>
</feature>